<protein>
    <submittedName>
        <fullName evidence="1">Uncharacterized protein</fullName>
    </submittedName>
</protein>
<organism evidence="1 2">
    <name type="scientific">Vararia minispora EC-137</name>
    <dbReference type="NCBI Taxonomy" id="1314806"/>
    <lineage>
        <taxon>Eukaryota</taxon>
        <taxon>Fungi</taxon>
        <taxon>Dikarya</taxon>
        <taxon>Basidiomycota</taxon>
        <taxon>Agaricomycotina</taxon>
        <taxon>Agaricomycetes</taxon>
        <taxon>Russulales</taxon>
        <taxon>Lachnocladiaceae</taxon>
        <taxon>Vararia</taxon>
    </lineage>
</organism>
<proteinExistence type="predicted"/>
<name>A0ACB8QM28_9AGAM</name>
<evidence type="ECO:0000313" key="1">
    <source>
        <dbReference type="EMBL" id="KAI0032712.1"/>
    </source>
</evidence>
<evidence type="ECO:0000313" key="2">
    <source>
        <dbReference type="Proteomes" id="UP000814128"/>
    </source>
</evidence>
<accession>A0ACB8QM28</accession>
<reference evidence="1" key="2">
    <citation type="journal article" date="2022" name="New Phytol.">
        <title>Evolutionary transition to the ectomycorrhizal habit in the genomes of a hyperdiverse lineage of mushroom-forming fungi.</title>
        <authorList>
            <person name="Looney B."/>
            <person name="Miyauchi S."/>
            <person name="Morin E."/>
            <person name="Drula E."/>
            <person name="Courty P.E."/>
            <person name="Kohler A."/>
            <person name="Kuo A."/>
            <person name="LaButti K."/>
            <person name="Pangilinan J."/>
            <person name="Lipzen A."/>
            <person name="Riley R."/>
            <person name="Andreopoulos W."/>
            <person name="He G."/>
            <person name="Johnson J."/>
            <person name="Nolan M."/>
            <person name="Tritt A."/>
            <person name="Barry K.W."/>
            <person name="Grigoriev I.V."/>
            <person name="Nagy L.G."/>
            <person name="Hibbett D."/>
            <person name="Henrissat B."/>
            <person name="Matheny P.B."/>
            <person name="Labbe J."/>
            <person name="Martin F.M."/>
        </authorList>
    </citation>
    <scope>NUCLEOTIDE SEQUENCE</scope>
    <source>
        <strain evidence="1">EC-137</strain>
    </source>
</reference>
<gene>
    <name evidence="1" type="ORF">K488DRAFT_85618</name>
</gene>
<dbReference type="EMBL" id="MU273538">
    <property type="protein sequence ID" value="KAI0032712.1"/>
    <property type="molecule type" value="Genomic_DNA"/>
</dbReference>
<reference evidence="1" key="1">
    <citation type="submission" date="2021-02" db="EMBL/GenBank/DDBJ databases">
        <authorList>
            <consortium name="DOE Joint Genome Institute"/>
            <person name="Ahrendt S."/>
            <person name="Looney B.P."/>
            <person name="Miyauchi S."/>
            <person name="Morin E."/>
            <person name="Drula E."/>
            <person name="Courty P.E."/>
            <person name="Chicoki N."/>
            <person name="Fauchery L."/>
            <person name="Kohler A."/>
            <person name="Kuo A."/>
            <person name="Labutti K."/>
            <person name="Pangilinan J."/>
            <person name="Lipzen A."/>
            <person name="Riley R."/>
            <person name="Andreopoulos W."/>
            <person name="He G."/>
            <person name="Johnson J."/>
            <person name="Barry K.W."/>
            <person name="Grigoriev I.V."/>
            <person name="Nagy L."/>
            <person name="Hibbett D."/>
            <person name="Henrissat B."/>
            <person name="Matheny P.B."/>
            <person name="Labbe J."/>
            <person name="Martin F."/>
        </authorList>
    </citation>
    <scope>NUCLEOTIDE SEQUENCE</scope>
    <source>
        <strain evidence="1">EC-137</strain>
    </source>
</reference>
<comment type="caution">
    <text evidence="1">The sequence shown here is derived from an EMBL/GenBank/DDBJ whole genome shotgun (WGS) entry which is preliminary data.</text>
</comment>
<sequence>MLRHIVNKCWLVNYPRNCERSIEDPSQNLRILMDRDSKGRTRLIPLQLSTRELHPRASVVVSAGLSNISEVKLWNDKLVFDAYDPSVLKDNAPLGTKNIPFQFKVWNWATQSLTTVSPPSLLENDFLLIGAEHLVVLEEAAEPTTLNLFVCTNEVPCVFALIAEFELPPLKYSFVSLQDEFDQQVPCSRMPPCDGHFYNEPDATLVRVHMHDDDDDEDTWFEMLVPAQALLSLACSGPSRRFSWESWGPDNAHIFHYPDIKLSYYGCRALPYAHPILRNGEWKLQVNDYHPARIAAAESAYSSDDEDDPEIDWVVCYGETIYGKYTTDGEALVIYAPYIASYQCVPDSVLGDDPGRVRFEIGEDCILMHNGGFLNRKDEEHGDFDMIICAF</sequence>
<keyword evidence="2" id="KW-1185">Reference proteome</keyword>
<dbReference type="Proteomes" id="UP000814128">
    <property type="component" value="Unassembled WGS sequence"/>
</dbReference>